<protein>
    <submittedName>
        <fullName evidence="3">TrbC/VirB2 family protein</fullName>
    </submittedName>
</protein>
<evidence type="ECO:0000313" key="4">
    <source>
        <dbReference type="Proteomes" id="UP000731465"/>
    </source>
</evidence>
<evidence type="ECO:0000256" key="1">
    <source>
        <dbReference type="SAM" id="Phobius"/>
    </source>
</evidence>
<keyword evidence="4" id="KW-1185">Reference proteome</keyword>
<dbReference type="RefSeq" id="WP_219937496.1">
    <property type="nucleotide sequence ID" value="NZ_JAGFNY010000013.1"/>
</dbReference>
<feature type="signal peptide" evidence="2">
    <location>
        <begin position="1"/>
        <end position="26"/>
    </location>
</feature>
<accession>A0ABS7DG75</accession>
<keyword evidence="1" id="KW-0472">Membrane</keyword>
<name>A0ABS7DG75_9GAMM</name>
<proteinExistence type="predicted"/>
<evidence type="ECO:0000313" key="3">
    <source>
        <dbReference type="EMBL" id="MBW7570274.1"/>
    </source>
</evidence>
<dbReference type="Proteomes" id="UP000731465">
    <property type="component" value="Unassembled WGS sequence"/>
</dbReference>
<keyword evidence="1" id="KW-0812">Transmembrane</keyword>
<sequence length="94" mass="9504">MNIKLVKNLGLCSLIVGLCVLDQAVAAGATDVKSKLQSILDVVQACGVVVATGAICWAGFKIAFQGESLRNVAGPLIGGIIVGCAAYFGALLVN</sequence>
<organism evidence="3 4">
    <name type="scientific">Succinivibrio faecicola</name>
    <dbReference type="NCBI Taxonomy" id="2820300"/>
    <lineage>
        <taxon>Bacteria</taxon>
        <taxon>Pseudomonadati</taxon>
        <taxon>Pseudomonadota</taxon>
        <taxon>Gammaproteobacteria</taxon>
        <taxon>Aeromonadales</taxon>
        <taxon>Succinivibrionaceae</taxon>
        <taxon>Succinivibrio</taxon>
    </lineage>
</organism>
<dbReference type="InterPro" id="IPR007039">
    <property type="entry name" value="TrbC/VirB2"/>
</dbReference>
<keyword evidence="2" id="KW-0732">Signal</keyword>
<feature type="transmembrane region" description="Helical" evidence="1">
    <location>
        <begin position="42"/>
        <end position="60"/>
    </location>
</feature>
<dbReference type="EMBL" id="JAGFNY010000013">
    <property type="protein sequence ID" value="MBW7570274.1"/>
    <property type="molecule type" value="Genomic_DNA"/>
</dbReference>
<comment type="caution">
    <text evidence="3">The sequence shown here is derived from an EMBL/GenBank/DDBJ whole genome shotgun (WGS) entry which is preliminary data.</text>
</comment>
<keyword evidence="1" id="KW-1133">Transmembrane helix</keyword>
<evidence type="ECO:0000256" key="2">
    <source>
        <dbReference type="SAM" id="SignalP"/>
    </source>
</evidence>
<dbReference type="Pfam" id="PF04956">
    <property type="entry name" value="TrbC"/>
    <property type="match status" value="1"/>
</dbReference>
<reference evidence="3 4" key="1">
    <citation type="submission" date="2021-03" db="EMBL/GenBank/DDBJ databases">
        <title>Succinivibrio sp. nov. isolated from feces of cow.</title>
        <authorList>
            <person name="Choi J.-Y."/>
        </authorList>
    </citation>
    <scope>NUCLEOTIDE SEQUENCE [LARGE SCALE GENOMIC DNA]</scope>
    <source>
        <strain evidence="3 4">AGMB01872</strain>
    </source>
</reference>
<gene>
    <name evidence="3" type="ORF">J5V48_05125</name>
</gene>
<feature type="transmembrane region" description="Helical" evidence="1">
    <location>
        <begin position="72"/>
        <end position="93"/>
    </location>
</feature>
<feature type="chain" id="PRO_5045757879" evidence="2">
    <location>
        <begin position="27"/>
        <end position="94"/>
    </location>
</feature>